<proteinExistence type="predicted"/>
<evidence type="ECO:0000313" key="4">
    <source>
        <dbReference type="Proteomes" id="UP000274545"/>
    </source>
</evidence>
<name>A0A3S0ULY0_9MOLU</name>
<keyword evidence="1" id="KW-1133">Transmembrane helix</keyword>
<dbReference type="AlphaFoldDB" id="A0A3S0ULY0"/>
<feature type="transmembrane region" description="Helical" evidence="1">
    <location>
        <begin position="53"/>
        <end position="77"/>
    </location>
</feature>
<dbReference type="InterPro" id="IPR027417">
    <property type="entry name" value="P-loop_NTPase"/>
</dbReference>
<dbReference type="InterPro" id="IPR019476">
    <property type="entry name" value="T4SS_TraD_DNA-bd"/>
</dbReference>
<keyword evidence="1" id="KW-0472">Membrane</keyword>
<protein>
    <submittedName>
        <fullName evidence="3">DUF87 domain-containing protein</fullName>
    </submittedName>
</protein>
<dbReference type="SUPFAM" id="SSF52540">
    <property type="entry name" value="P-loop containing nucleoside triphosphate hydrolases"/>
    <property type="match status" value="1"/>
</dbReference>
<accession>A0A3S0ULY0</accession>
<dbReference type="Gene3D" id="3.40.50.300">
    <property type="entry name" value="P-loop containing nucleotide triphosphate hydrolases"/>
    <property type="match status" value="1"/>
</dbReference>
<keyword evidence="1" id="KW-0812">Transmembrane</keyword>
<evidence type="ECO:0000256" key="1">
    <source>
        <dbReference type="SAM" id="Phobius"/>
    </source>
</evidence>
<feature type="transmembrane region" description="Helical" evidence="1">
    <location>
        <begin position="132"/>
        <end position="151"/>
    </location>
</feature>
<dbReference type="Proteomes" id="UP000274545">
    <property type="component" value="Unassembled WGS sequence"/>
</dbReference>
<dbReference type="Pfam" id="PF10412">
    <property type="entry name" value="TrwB_AAD_bind"/>
    <property type="match status" value="1"/>
</dbReference>
<dbReference type="EMBL" id="RAHC01000013">
    <property type="protein sequence ID" value="RUP75905.1"/>
    <property type="molecule type" value="Genomic_DNA"/>
</dbReference>
<reference evidence="3 4" key="1">
    <citation type="journal article" date="2019" name="Genome Biol. Evol.">
        <title>Toxin and genome evolution in a Drosophila defensive symbiosis.</title>
        <authorList>
            <person name="Ballinger M.J."/>
            <person name="Gawryluk R.M."/>
            <person name="Perlman S.J."/>
        </authorList>
    </citation>
    <scope>NUCLEOTIDE SEQUENCE [LARGE SCALE GENOMIC DNA]</scope>
    <source>
        <strain evidence="4">sNeo</strain>
    </source>
</reference>
<feature type="transmembrane region" description="Helical" evidence="1">
    <location>
        <begin position="97"/>
        <end position="120"/>
    </location>
</feature>
<gene>
    <name evidence="3" type="ORF">D6D54_07655</name>
</gene>
<evidence type="ECO:0000259" key="2">
    <source>
        <dbReference type="Pfam" id="PF10412"/>
    </source>
</evidence>
<organism evidence="3 4">
    <name type="scientific">Spiroplasma poulsonii</name>
    <dbReference type="NCBI Taxonomy" id="2138"/>
    <lineage>
        <taxon>Bacteria</taxon>
        <taxon>Bacillati</taxon>
        <taxon>Mycoplasmatota</taxon>
        <taxon>Mollicutes</taxon>
        <taxon>Entomoplasmatales</taxon>
        <taxon>Spiroplasmataceae</taxon>
        <taxon>Spiroplasma</taxon>
    </lineage>
</organism>
<sequence length="335" mass="38989">MINLLISLLKLGYYLILLFLLFIPMICLLYLLSSWLIMQTIYIKLKSLRDKKYLNAITWLTLAMILLVSICLTTNILHPNLTYNWDGWNILGSLFVIELQFLPLFVLLYAILDYCVYLIANKIGAWFDNKNAKYEFINIFIKSWIWFIMILKSTSYLTRLLNTRKKVVNKIQQWQNSNVLLDKFTALNKDKLNQHTLLIGTTGSGKTTTLLSIIKQLNTKLKQTTIIIDSKGAIDLIDKVKQLDPNAFIWTINGNLQYNPFATKDSVVLSDKIMSLFDFSEQYYQSMANDYVLILTETLISNKISFTLDNRLLALLVKKLQIFVKKILIEKYNFN</sequence>
<evidence type="ECO:0000313" key="3">
    <source>
        <dbReference type="EMBL" id="RUP75905.1"/>
    </source>
</evidence>
<feature type="transmembrane region" description="Helical" evidence="1">
    <location>
        <begin position="12"/>
        <end position="32"/>
    </location>
</feature>
<feature type="domain" description="Type IV secretion system coupling protein TraD DNA-binding" evidence="2">
    <location>
        <begin position="187"/>
        <end position="233"/>
    </location>
</feature>
<comment type="caution">
    <text evidence="3">The sequence shown here is derived from an EMBL/GenBank/DDBJ whole genome shotgun (WGS) entry which is preliminary data.</text>
</comment>